<feature type="compositionally biased region" description="Acidic residues" evidence="1">
    <location>
        <begin position="72"/>
        <end position="91"/>
    </location>
</feature>
<name>A0A853EMU8_9ACTO</name>
<protein>
    <recommendedName>
        <fullName evidence="2">Leucine rich repeat variant domain-containing protein</fullName>
    </recommendedName>
</protein>
<organism evidence="3 4">
    <name type="scientific">Actinomyces bowdenii</name>
    <dbReference type="NCBI Taxonomy" id="131109"/>
    <lineage>
        <taxon>Bacteria</taxon>
        <taxon>Bacillati</taxon>
        <taxon>Actinomycetota</taxon>
        <taxon>Actinomycetes</taxon>
        <taxon>Actinomycetales</taxon>
        <taxon>Actinomycetaceae</taxon>
        <taxon>Actinomyces</taxon>
    </lineage>
</organism>
<proteinExistence type="predicted"/>
<sequence>MDPLHLIIEASRADQALAAHTTDQDLHTAIARHRPDLWAALAMNPGIHPDLLAWLESQGVVSSPGPARGDADEGAEDGEDDAAQDDAEEAGDAARSGDPEAVGAAESDDADPGDEPDDGGPDVDNDGEDDAAQDDTEDAE</sequence>
<dbReference type="EMBL" id="JACBXV010000407">
    <property type="protein sequence ID" value="NYS70558.1"/>
    <property type="molecule type" value="Genomic_DNA"/>
</dbReference>
<reference evidence="3 4" key="1">
    <citation type="submission" date="2020-07" db="EMBL/GenBank/DDBJ databases">
        <title>MOT database genomes.</title>
        <authorList>
            <person name="Joseph S."/>
            <person name="Aduse-Opoku J."/>
            <person name="Hashim A."/>
            <person name="Wade W."/>
            <person name="Curtis M."/>
        </authorList>
    </citation>
    <scope>NUCLEOTIDE SEQUENCE [LARGE SCALE GENOMIC DNA]</scope>
    <source>
        <strain evidence="3 4">WMus004</strain>
    </source>
</reference>
<dbReference type="Proteomes" id="UP000572528">
    <property type="component" value="Unassembled WGS sequence"/>
</dbReference>
<evidence type="ECO:0000259" key="2">
    <source>
        <dbReference type="Pfam" id="PF25591"/>
    </source>
</evidence>
<feature type="compositionally biased region" description="Acidic residues" evidence="1">
    <location>
        <begin position="106"/>
        <end position="140"/>
    </location>
</feature>
<comment type="caution">
    <text evidence="3">The sequence shown here is derived from an EMBL/GenBank/DDBJ whole genome shotgun (WGS) entry which is preliminary data.</text>
</comment>
<feature type="domain" description="Leucine rich repeat variant" evidence="2">
    <location>
        <begin position="13"/>
        <end position="59"/>
    </location>
</feature>
<feature type="region of interest" description="Disordered" evidence="1">
    <location>
        <begin position="60"/>
        <end position="140"/>
    </location>
</feature>
<dbReference type="AlphaFoldDB" id="A0A853EMU8"/>
<evidence type="ECO:0000313" key="4">
    <source>
        <dbReference type="Proteomes" id="UP000572528"/>
    </source>
</evidence>
<evidence type="ECO:0000256" key="1">
    <source>
        <dbReference type="SAM" id="MobiDB-lite"/>
    </source>
</evidence>
<gene>
    <name evidence="3" type="ORF">HZZ05_13790</name>
</gene>
<feature type="non-terminal residue" evidence="3">
    <location>
        <position position="140"/>
    </location>
</feature>
<evidence type="ECO:0000313" key="3">
    <source>
        <dbReference type="EMBL" id="NYS70558.1"/>
    </source>
</evidence>
<dbReference type="Pfam" id="PF25591">
    <property type="entry name" value="LRV_2"/>
    <property type="match status" value="1"/>
</dbReference>
<dbReference type="InterPro" id="IPR057893">
    <property type="entry name" value="LRV_2"/>
</dbReference>
<accession>A0A853EMU8</accession>